<protein>
    <submittedName>
        <fullName evidence="1">Uncharacterized protein</fullName>
    </submittedName>
</protein>
<name>A0A0F9P1J9_9ZZZZ</name>
<feature type="non-terminal residue" evidence="1">
    <location>
        <position position="134"/>
    </location>
</feature>
<sequence length="134" mass="13988">MSDYSKTTNFTAKDSLSPGDAAKLIKGVDFDTEFDAIVTAVATKHDSSDYASQAEAEAESSTSKIISPGRLAQWADANDGMIGDIQALDIAADALLGWDQSAGAAIGFTFGDGLAFSTNTVHLEHLGIQDLEDA</sequence>
<organism evidence="1">
    <name type="scientific">marine sediment metagenome</name>
    <dbReference type="NCBI Taxonomy" id="412755"/>
    <lineage>
        <taxon>unclassified sequences</taxon>
        <taxon>metagenomes</taxon>
        <taxon>ecological metagenomes</taxon>
    </lineage>
</organism>
<gene>
    <name evidence="1" type="ORF">LCGC14_0900410</name>
</gene>
<accession>A0A0F9P1J9</accession>
<proteinExistence type="predicted"/>
<dbReference type="AlphaFoldDB" id="A0A0F9P1J9"/>
<reference evidence="1" key="1">
    <citation type="journal article" date="2015" name="Nature">
        <title>Complex archaea that bridge the gap between prokaryotes and eukaryotes.</title>
        <authorList>
            <person name="Spang A."/>
            <person name="Saw J.H."/>
            <person name="Jorgensen S.L."/>
            <person name="Zaremba-Niedzwiedzka K."/>
            <person name="Martijn J."/>
            <person name="Lind A.E."/>
            <person name="van Eijk R."/>
            <person name="Schleper C."/>
            <person name="Guy L."/>
            <person name="Ettema T.J."/>
        </authorList>
    </citation>
    <scope>NUCLEOTIDE SEQUENCE</scope>
</reference>
<dbReference type="EMBL" id="LAZR01002930">
    <property type="protein sequence ID" value="KKN23899.1"/>
    <property type="molecule type" value="Genomic_DNA"/>
</dbReference>
<evidence type="ECO:0000313" key="1">
    <source>
        <dbReference type="EMBL" id="KKN23899.1"/>
    </source>
</evidence>
<comment type="caution">
    <text evidence="1">The sequence shown here is derived from an EMBL/GenBank/DDBJ whole genome shotgun (WGS) entry which is preliminary data.</text>
</comment>